<sequence length="316" mass="36737">MPLLVSYNRPTLFSIPAHLCQHYCRWTTPNWDGWIDSNLFEMLPEFVRENPEEIVVLPESSVVRDARNLLNRVSVGEADVWLKRFRAAHAVDAAVYAFRAGKCVQSWNKSFALIACGFDVPKPLLGLRRRGVGQGAVGLYGSQHVESTPLRSFLSESHPEEDMMTLMRQLGVFVARLHDHGFRHRDLRRGNVLVQKSSDDSYRFFLVDVNRLQRYESLNWIQRIRELERLFLVGPEAEWFFEGYGTDQSIGQAAIDYRRRVRYAEALENRRLGRLRKKLWYYFWELRAYPPGVRGSRPLSAWLDGVCSSRGTNVLR</sequence>
<dbReference type="GO" id="GO:0004672">
    <property type="term" value="F:protein kinase activity"/>
    <property type="evidence" value="ECO:0007669"/>
    <property type="project" value="InterPro"/>
</dbReference>
<name>A0A170PSA6_9ZZZZ</name>
<protein>
    <submittedName>
        <fullName evidence="1">Conserved domain protein</fullName>
    </submittedName>
</protein>
<organism evidence="1">
    <name type="scientific">hydrothermal vent metagenome</name>
    <dbReference type="NCBI Taxonomy" id="652676"/>
    <lineage>
        <taxon>unclassified sequences</taxon>
        <taxon>metagenomes</taxon>
        <taxon>ecological metagenomes</taxon>
    </lineage>
</organism>
<dbReference type="SUPFAM" id="SSF56112">
    <property type="entry name" value="Protein kinase-like (PK-like)"/>
    <property type="match status" value="1"/>
</dbReference>
<dbReference type="InterPro" id="IPR008266">
    <property type="entry name" value="Tyr_kinase_AS"/>
</dbReference>
<dbReference type="EMBL" id="CZRL01000106">
    <property type="protein sequence ID" value="CUS54812.1"/>
    <property type="molecule type" value="Genomic_DNA"/>
</dbReference>
<dbReference type="Pfam" id="PF06293">
    <property type="entry name" value="Kdo"/>
    <property type="match status" value="1"/>
</dbReference>
<gene>
    <name evidence="1" type="ORF">MGWOODY_XGa1802</name>
</gene>
<evidence type="ECO:0000313" key="1">
    <source>
        <dbReference type="EMBL" id="CUS54812.1"/>
    </source>
</evidence>
<accession>A0A170PSA6</accession>
<dbReference type="Gene3D" id="1.10.510.10">
    <property type="entry name" value="Transferase(Phosphotransferase) domain 1"/>
    <property type="match status" value="1"/>
</dbReference>
<proteinExistence type="predicted"/>
<dbReference type="InterPro" id="IPR011009">
    <property type="entry name" value="Kinase-like_dom_sf"/>
</dbReference>
<reference evidence="1" key="1">
    <citation type="submission" date="2015-10" db="EMBL/GenBank/DDBJ databases">
        <authorList>
            <person name="Gilbert D.G."/>
        </authorList>
    </citation>
    <scope>NUCLEOTIDE SEQUENCE</scope>
</reference>
<dbReference type="PROSITE" id="PS00109">
    <property type="entry name" value="PROTEIN_KINASE_TYR"/>
    <property type="match status" value="1"/>
</dbReference>
<dbReference type="AlphaFoldDB" id="A0A170PSA6"/>